<evidence type="ECO:0000256" key="2">
    <source>
        <dbReference type="ARBA" id="ARBA00005091"/>
    </source>
</evidence>
<evidence type="ECO:0000313" key="15">
    <source>
        <dbReference type="EMBL" id="QCW99817.1"/>
    </source>
</evidence>
<feature type="active site" evidence="12 13">
    <location>
        <position position="197"/>
    </location>
</feature>
<dbReference type="InterPro" id="IPR010139">
    <property type="entry name" value="Imidazole-glycPsynth_HisH"/>
</dbReference>
<protein>
    <recommendedName>
        <fullName evidence="12">Imidazole glycerol phosphate synthase subunit HisH</fullName>
        <ecNumber evidence="12">4.3.2.10</ecNumber>
    </recommendedName>
    <alternativeName>
        <fullName evidence="12">IGP synthase glutaminase subunit</fullName>
        <ecNumber evidence="12">3.5.1.2</ecNumber>
    </alternativeName>
    <alternativeName>
        <fullName evidence="12">IGP synthase subunit HisH</fullName>
    </alternativeName>
    <alternativeName>
        <fullName evidence="12">ImGP synthase subunit HisH</fullName>
        <shortName evidence="12">IGPS subunit HisH</shortName>
    </alternativeName>
</protein>
<dbReference type="InterPro" id="IPR017926">
    <property type="entry name" value="GATASE"/>
</dbReference>
<dbReference type="EC" id="4.3.2.10" evidence="12"/>
<dbReference type="OrthoDB" id="9807137at2"/>
<dbReference type="SUPFAM" id="SSF52317">
    <property type="entry name" value="Class I glutamine amidotransferase-like"/>
    <property type="match status" value="1"/>
</dbReference>
<evidence type="ECO:0000256" key="7">
    <source>
        <dbReference type="ARBA" id="ARBA00022962"/>
    </source>
</evidence>
<keyword evidence="5 12" id="KW-0028">Amino-acid biosynthesis</keyword>
<dbReference type="FunFam" id="3.40.50.880:FF:000009">
    <property type="entry name" value="Imidazole glycerol phosphate synthase subunit HisH"/>
    <property type="match status" value="1"/>
</dbReference>
<feature type="domain" description="Glutamine amidotransferase" evidence="14">
    <location>
        <begin position="26"/>
        <end position="213"/>
    </location>
</feature>
<evidence type="ECO:0000256" key="12">
    <source>
        <dbReference type="HAMAP-Rule" id="MF_00278"/>
    </source>
</evidence>
<dbReference type="InterPro" id="IPR029062">
    <property type="entry name" value="Class_I_gatase-like"/>
</dbReference>
<reference evidence="15 16" key="1">
    <citation type="submission" date="2019-05" db="EMBL/GenBank/DDBJ databases">
        <title>Genome sequencing of F202Z8.</title>
        <authorList>
            <person name="Kwon Y.M."/>
        </authorList>
    </citation>
    <scope>NUCLEOTIDE SEQUENCE [LARGE SCALE GENOMIC DNA]</scope>
    <source>
        <strain evidence="15 16">F202Z8</strain>
    </source>
</reference>
<dbReference type="PROSITE" id="PS51273">
    <property type="entry name" value="GATASE_TYPE_1"/>
    <property type="match status" value="1"/>
</dbReference>
<keyword evidence="9 12" id="KW-0456">Lyase</keyword>
<dbReference type="GO" id="GO:0004359">
    <property type="term" value="F:glutaminase activity"/>
    <property type="evidence" value="ECO:0007669"/>
    <property type="project" value="UniProtKB-EC"/>
</dbReference>
<comment type="function">
    <text evidence="12">IGPS catalyzes the conversion of PRFAR and glutamine to IGP, AICAR and glutamate. The HisH subunit catalyzes the hydrolysis of glutamine to glutamate and ammonia as part of the synthesis of IGP and AICAR. The resulting ammonia molecule is channeled to the active site of HisF.</text>
</comment>
<accession>A0A5B7SS13</accession>
<dbReference type="KEGG" id="asag:FGM00_06790"/>
<evidence type="ECO:0000256" key="11">
    <source>
        <dbReference type="ARBA" id="ARBA00049534"/>
    </source>
</evidence>
<dbReference type="RefSeq" id="WP_138852169.1">
    <property type="nucleotide sequence ID" value="NZ_CP040710.1"/>
</dbReference>
<dbReference type="PANTHER" id="PTHR42701">
    <property type="entry name" value="IMIDAZOLE GLYCEROL PHOSPHATE SYNTHASE SUBUNIT HISH"/>
    <property type="match status" value="1"/>
</dbReference>
<dbReference type="NCBIfam" id="TIGR01855">
    <property type="entry name" value="IMP_synth_hisH"/>
    <property type="match status" value="1"/>
</dbReference>
<evidence type="ECO:0000256" key="5">
    <source>
        <dbReference type="ARBA" id="ARBA00022605"/>
    </source>
</evidence>
<gene>
    <name evidence="12 15" type="primary">hisH</name>
    <name evidence="15" type="ORF">FGM00_06790</name>
</gene>
<name>A0A5B7SS13_9FLAO</name>
<keyword evidence="16" id="KW-1185">Reference proteome</keyword>
<dbReference type="Pfam" id="PF00117">
    <property type="entry name" value="GATase"/>
    <property type="match status" value="1"/>
</dbReference>
<comment type="subcellular location">
    <subcellularLocation>
        <location evidence="1 12">Cytoplasm</location>
    </subcellularLocation>
</comment>
<organism evidence="15 16">
    <name type="scientific">Aggregatimonas sangjinii</name>
    <dbReference type="NCBI Taxonomy" id="2583587"/>
    <lineage>
        <taxon>Bacteria</taxon>
        <taxon>Pseudomonadati</taxon>
        <taxon>Bacteroidota</taxon>
        <taxon>Flavobacteriia</taxon>
        <taxon>Flavobacteriales</taxon>
        <taxon>Flavobacteriaceae</taxon>
        <taxon>Aggregatimonas</taxon>
    </lineage>
</organism>
<dbReference type="AlphaFoldDB" id="A0A5B7SS13"/>
<dbReference type="EMBL" id="CP040710">
    <property type="protein sequence ID" value="QCW99817.1"/>
    <property type="molecule type" value="Genomic_DNA"/>
</dbReference>
<evidence type="ECO:0000259" key="14">
    <source>
        <dbReference type="Pfam" id="PF00117"/>
    </source>
</evidence>
<evidence type="ECO:0000256" key="4">
    <source>
        <dbReference type="ARBA" id="ARBA00022490"/>
    </source>
</evidence>
<evidence type="ECO:0000256" key="8">
    <source>
        <dbReference type="ARBA" id="ARBA00023102"/>
    </source>
</evidence>
<dbReference type="EC" id="3.5.1.2" evidence="12"/>
<evidence type="ECO:0000256" key="3">
    <source>
        <dbReference type="ARBA" id="ARBA00011152"/>
    </source>
</evidence>
<sequence length="215" mass="23456">MNNQNKASLSTSSRGKAGEQKGASIVIIDYGAGNIQSIKFAIWRLGYEAVLSNDVDEIRKAEKVIFPGVGEASSAMKKLKASGLDAIVPTLKQPVLGICLGMQLMCTSSEEGDTEGLGIFDVKVVKFSNTVKVPQIGWNQISNLKSKLFNGVAEKEHIYLVHSFYAPLCSATIAESDYELRYSAALQKDNFYGTQFHPEKSSEVGAHILKNFLKM</sequence>
<dbReference type="GO" id="GO:0016829">
    <property type="term" value="F:lyase activity"/>
    <property type="evidence" value="ECO:0007669"/>
    <property type="project" value="UniProtKB-KW"/>
</dbReference>
<feature type="active site" evidence="12 13">
    <location>
        <position position="199"/>
    </location>
</feature>
<comment type="subunit">
    <text evidence="3 12">Heterodimer of HisH and HisF.</text>
</comment>
<dbReference type="PIRSF" id="PIRSF000495">
    <property type="entry name" value="Amidotransf_hisH"/>
    <property type="match status" value="1"/>
</dbReference>
<dbReference type="PANTHER" id="PTHR42701:SF1">
    <property type="entry name" value="IMIDAZOLE GLYCEROL PHOSPHATE SYNTHASE SUBUNIT HISH"/>
    <property type="match status" value="1"/>
</dbReference>
<feature type="active site" description="Nucleophile" evidence="12 13">
    <location>
        <position position="99"/>
    </location>
</feature>
<comment type="pathway">
    <text evidence="2 12">Amino-acid biosynthesis; L-histidine biosynthesis; L-histidine from 5-phospho-alpha-D-ribose 1-diphosphate: step 5/9.</text>
</comment>
<dbReference type="GO" id="GO:0005737">
    <property type="term" value="C:cytoplasm"/>
    <property type="evidence" value="ECO:0007669"/>
    <property type="project" value="UniProtKB-SubCell"/>
</dbReference>
<comment type="catalytic activity">
    <reaction evidence="10 12">
        <text>5-[(5-phospho-1-deoxy-D-ribulos-1-ylimino)methylamino]-1-(5-phospho-beta-D-ribosyl)imidazole-4-carboxamide + L-glutamine = D-erythro-1-(imidazol-4-yl)glycerol 3-phosphate + 5-amino-1-(5-phospho-beta-D-ribosyl)imidazole-4-carboxamide + L-glutamate + H(+)</text>
        <dbReference type="Rhea" id="RHEA:24793"/>
        <dbReference type="ChEBI" id="CHEBI:15378"/>
        <dbReference type="ChEBI" id="CHEBI:29985"/>
        <dbReference type="ChEBI" id="CHEBI:58278"/>
        <dbReference type="ChEBI" id="CHEBI:58359"/>
        <dbReference type="ChEBI" id="CHEBI:58475"/>
        <dbReference type="ChEBI" id="CHEBI:58525"/>
        <dbReference type="EC" id="4.3.2.10"/>
    </reaction>
</comment>
<evidence type="ECO:0000256" key="6">
    <source>
        <dbReference type="ARBA" id="ARBA00022801"/>
    </source>
</evidence>
<dbReference type="UniPathway" id="UPA00031">
    <property type="reaction ID" value="UER00010"/>
</dbReference>
<evidence type="ECO:0000256" key="10">
    <source>
        <dbReference type="ARBA" id="ARBA00047838"/>
    </source>
</evidence>
<dbReference type="HAMAP" id="MF_00278">
    <property type="entry name" value="HisH"/>
    <property type="match status" value="1"/>
</dbReference>
<dbReference type="GO" id="GO:0000107">
    <property type="term" value="F:imidazoleglycerol-phosphate synthase activity"/>
    <property type="evidence" value="ECO:0007669"/>
    <property type="project" value="UniProtKB-UniRule"/>
</dbReference>
<comment type="catalytic activity">
    <reaction evidence="11 12">
        <text>L-glutamine + H2O = L-glutamate + NH4(+)</text>
        <dbReference type="Rhea" id="RHEA:15889"/>
        <dbReference type="ChEBI" id="CHEBI:15377"/>
        <dbReference type="ChEBI" id="CHEBI:28938"/>
        <dbReference type="ChEBI" id="CHEBI:29985"/>
        <dbReference type="ChEBI" id="CHEBI:58359"/>
        <dbReference type="EC" id="3.5.1.2"/>
    </reaction>
</comment>
<evidence type="ECO:0000313" key="16">
    <source>
        <dbReference type="Proteomes" id="UP000310017"/>
    </source>
</evidence>
<evidence type="ECO:0000256" key="13">
    <source>
        <dbReference type="PIRSR" id="PIRSR000495-1"/>
    </source>
</evidence>
<keyword evidence="8 12" id="KW-0368">Histidine biosynthesis</keyword>
<dbReference type="CDD" id="cd01748">
    <property type="entry name" value="GATase1_IGP_Synthase"/>
    <property type="match status" value="1"/>
</dbReference>
<evidence type="ECO:0000256" key="1">
    <source>
        <dbReference type="ARBA" id="ARBA00004496"/>
    </source>
</evidence>
<keyword evidence="7 12" id="KW-0315">Glutamine amidotransferase</keyword>
<dbReference type="Gene3D" id="3.40.50.880">
    <property type="match status" value="1"/>
</dbReference>
<keyword evidence="6 12" id="KW-0378">Hydrolase</keyword>
<proteinExistence type="inferred from homology"/>
<evidence type="ECO:0000256" key="9">
    <source>
        <dbReference type="ARBA" id="ARBA00023239"/>
    </source>
</evidence>
<dbReference type="GO" id="GO:0000105">
    <property type="term" value="P:L-histidine biosynthetic process"/>
    <property type="evidence" value="ECO:0007669"/>
    <property type="project" value="UniProtKB-UniRule"/>
</dbReference>
<dbReference type="Proteomes" id="UP000310017">
    <property type="component" value="Chromosome"/>
</dbReference>
<keyword evidence="4 12" id="KW-0963">Cytoplasm</keyword>